<keyword evidence="1" id="KW-1133">Transmembrane helix</keyword>
<evidence type="ECO:0000313" key="2">
    <source>
        <dbReference type="EMBL" id="OGL79347.1"/>
    </source>
</evidence>
<proteinExistence type="predicted"/>
<dbReference type="Proteomes" id="UP000176598">
    <property type="component" value="Unassembled WGS sequence"/>
</dbReference>
<evidence type="ECO:0000313" key="3">
    <source>
        <dbReference type="Proteomes" id="UP000176598"/>
    </source>
</evidence>
<keyword evidence="1" id="KW-0812">Transmembrane</keyword>
<accession>A0A1F7UNS4</accession>
<feature type="transmembrane region" description="Helical" evidence="1">
    <location>
        <begin position="7"/>
        <end position="29"/>
    </location>
</feature>
<keyword evidence="1" id="KW-0472">Membrane</keyword>
<protein>
    <submittedName>
        <fullName evidence="2">Uncharacterized protein</fullName>
    </submittedName>
</protein>
<gene>
    <name evidence="2" type="ORF">A3F28_02125</name>
</gene>
<dbReference type="AlphaFoldDB" id="A0A1F7UNS4"/>
<reference evidence="2 3" key="1">
    <citation type="journal article" date="2016" name="Nat. Commun.">
        <title>Thousands of microbial genomes shed light on interconnected biogeochemical processes in an aquifer system.</title>
        <authorList>
            <person name="Anantharaman K."/>
            <person name="Brown C.T."/>
            <person name="Hug L.A."/>
            <person name="Sharon I."/>
            <person name="Castelle C.J."/>
            <person name="Probst A.J."/>
            <person name="Thomas B.C."/>
            <person name="Singh A."/>
            <person name="Wilkins M.J."/>
            <person name="Karaoz U."/>
            <person name="Brodie E.L."/>
            <person name="Williams K.H."/>
            <person name="Hubbard S.S."/>
            <person name="Banfield J.F."/>
        </authorList>
    </citation>
    <scope>NUCLEOTIDE SEQUENCE [LARGE SCALE GENOMIC DNA]</scope>
</reference>
<evidence type="ECO:0000256" key="1">
    <source>
        <dbReference type="SAM" id="Phobius"/>
    </source>
</evidence>
<name>A0A1F7UNS4_9BACT</name>
<feature type="transmembrane region" description="Helical" evidence="1">
    <location>
        <begin position="49"/>
        <end position="68"/>
    </location>
</feature>
<organism evidence="2 3">
    <name type="scientific">Candidatus Uhrbacteria bacterium RIFCSPHIGHO2_12_FULL_57_11</name>
    <dbReference type="NCBI Taxonomy" id="1802398"/>
    <lineage>
        <taxon>Bacteria</taxon>
        <taxon>Candidatus Uhriibacteriota</taxon>
    </lineage>
</organism>
<comment type="caution">
    <text evidence="2">The sequence shown here is derived from an EMBL/GenBank/DDBJ whole genome shotgun (WGS) entry which is preliminary data.</text>
</comment>
<dbReference type="EMBL" id="MGEG01000016">
    <property type="protein sequence ID" value="OGL79347.1"/>
    <property type="molecule type" value="Genomic_DNA"/>
</dbReference>
<sequence>MYRFETYIINPAILVIFALGFLLFVYGLVEFLWKLNEGGDTDEGKQHMLWGIVGMLIMVSVFGILELLDNTFGLDFRDPDISRGENITLPGGFFGGN</sequence>